<evidence type="ECO:0000259" key="3">
    <source>
        <dbReference type="Pfam" id="PF07995"/>
    </source>
</evidence>
<dbReference type="Proteomes" id="UP000537775">
    <property type="component" value="Unassembled WGS sequence"/>
</dbReference>
<accession>A0A7X0FMS8</accession>
<feature type="region of interest" description="Disordered" evidence="1">
    <location>
        <begin position="335"/>
        <end position="356"/>
    </location>
</feature>
<reference evidence="4 5" key="1">
    <citation type="submission" date="2020-08" db="EMBL/GenBank/DDBJ databases">
        <title>Sequencing the genomes of 1000 actinobacteria strains.</title>
        <authorList>
            <person name="Klenk H.-P."/>
        </authorList>
    </citation>
    <scope>NUCLEOTIDE SEQUENCE [LARGE SCALE GENOMIC DNA]</scope>
    <source>
        <strain evidence="4 5">DSM 12511</strain>
    </source>
</reference>
<organism evidence="4 5">
    <name type="scientific">Microbacterium thalassium</name>
    <dbReference type="NCBI Taxonomy" id="362649"/>
    <lineage>
        <taxon>Bacteria</taxon>
        <taxon>Bacillati</taxon>
        <taxon>Actinomycetota</taxon>
        <taxon>Actinomycetes</taxon>
        <taxon>Micrococcales</taxon>
        <taxon>Microbacteriaceae</taxon>
        <taxon>Microbacterium</taxon>
    </lineage>
</organism>
<feature type="signal peptide" evidence="2">
    <location>
        <begin position="1"/>
        <end position="29"/>
    </location>
</feature>
<feature type="chain" id="PRO_5038599199" evidence="2">
    <location>
        <begin position="30"/>
        <end position="356"/>
    </location>
</feature>
<sequence length="356" mass="37568">MTRTARATSRSFAALTAVAIALTVAGCTAEPAAPQVRASDVVVETVTTDLAAPWSVAFLSDGTPLVSERDTARILELAADGSAREVGVVAGVQNAGEAGLLGLAVDDADRLYAYSTASDGNRIQRFTLSGQPGSLALGEPETIIERMPAARNHDGGRIAFGPDGMLYVTVGDAGDRASAQDLDVLAGKILRMTPDGAVPDDNPFTGSLVYSYGHRNPQGLAWTEDGTLFAAEFGQDTWDELNIIEPGANYGWPEVEGAAGRDEFVDPVQQWNPDDASPSGMARLGDTLYIANLRGRVLRAVPIADPTTHTDWFSGEYGRLRAAEVAPDGSLWVLTNNTDGRGSPTPGDDRILRIEP</sequence>
<evidence type="ECO:0000313" key="4">
    <source>
        <dbReference type="EMBL" id="MBB6390372.1"/>
    </source>
</evidence>
<evidence type="ECO:0000256" key="1">
    <source>
        <dbReference type="SAM" id="MobiDB-lite"/>
    </source>
</evidence>
<evidence type="ECO:0000256" key="2">
    <source>
        <dbReference type="SAM" id="SignalP"/>
    </source>
</evidence>
<keyword evidence="2" id="KW-0732">Signal</keyword>
<dbReference type="AlphaFoldDB" id="A0A7X0FMS8"/>
<dbReference type="PANTHER" id="PTHR19328:SF13">
    <property type="entry name" value="HIPL1 PROTEIN"/>
    <property type="match status" value="1"/>
</dbReference>
<dbReference type="Pfam" id="PF07995">
    <property type="entry name" value="GSDH"/>
    <property type="match status" value="1"/>
</dbReference>
<keyword evidence="5" id="KW-1185">Reference proteome</keyword>
<name>A0A7X0FMS8_9MICO</name>
<dbReference type="InterPro" id="IPR011041">
    <property type="entry name" value="Quinoprot_gluc/sorb_DH_b-prop"/>
</dbReference>
<dbReference type="SUPFAM" id="SSF50952">
    <property type="entry name" value="Soluble quinoprotein glucose dehydrogenase"/>
    <property type="match status" value="1"/>
</dbReference>
<protein>
    <submittedName>
        <fullName evidence="4">Glucose/arabinose dehydrogenase</fullName>
    </submittedName>
</protein>
<comment type="caution">
    <text evidence="4">The sequence shown here is derived from an EMBL/GenBank/DDBJ whole genome shotgun (WGS) entry which is preliminary data.</text>
</comment>
<dbReference type="Gene3D" id="2.120.10.30">
    <property type="entry name" value="TolB, C-terminal domain"/>
    <property type="match status" value="1"/>
</dbReference>
<feature type="compositionally biased region" description="Basic and acidic residues" evidence="1">
    <location>
        <begin position="347"/>
        <end position="356"/>
    </location>
</feature>
<proteinExistence type="predicted"/>
<gene>
    <name evidence="4" type="ORF">HD594_000685</name>
</gene>
<feature type="domain" description="Glucose/Sorbosone dehydrogenase" evidence="3">
    <location>
        <begin position="51"/>
        <end position="341"/>
    </location>
</feature>
<dbReference type="PANTHER" id="PTHR19328">
    <property type="entry name" value="HEDGEHOG-INTERACTING PROTEIN"/>
    <property type="match status" value="1"/>
</dbReference>
<dbReference type="RefSeq" id="WP_184749629.1">
    <property type="nucleotide sequence ID" value="NZ_BAAAJR010000003.1"/>
</dbReference>
<evidence type="ECO:0000313" key="5">
    <source>
        <dbReference type="Proteomes" id="UP000537775"/>
    </source>
</evidence>
<dbReference type="EMBL" id="JACHML010000001">
    <property type="protein sequence ID" value="MBB6390372.1"/>
    <property type="molecule type" value="Genomic_DNA"/>
</dbReference>
<dbReference type="InterPro" id="IPR012938">
    <property type="entry name" value="Glc/Sorbosone_DH"/>
</dbReference>
<dbReference type="InterPro" id="IPR011042">
    <property type="entry name" value="6-blade_b-propeller_TolB-like"/>
</dbReference>
<dbReference type="PROSITE" id="PS51257">
    <property type="entry name" value="PROKAR_LIPOPROTEIN"/>
    <property type="match status" value="1"/>
</dbReference>